<proteinExistence type="inferred from homology"/>
<dbReference type="Gene3D" id="3.40.50.300">
    <property type="entry name" value="P-loop containing nucleotide triphosphate hydrolases"/>
    <property type="match status" value="1"/>
</dbReference>
<dbReference type="SMART" id="SM00382">
    <property type="entry name" value="AAA"/>
    <property type="match status" value="1"/>
</dbReference>
<evidence type="ECO:0000313" key="7">
    <source>
        <dbReference type="Proteomes" id="UP000316313"/>
    </source>
</evidence>
<dbReference type="GO" id="GO:0140359">
    <property type="term" value="F:ABC-type transporter activity"/>
    <property type="evidence" value="ECO:0007669"/>
    <property type="project" value="InterPro"/>
</dbReference>
<dbReference type="RefSeq" id="WP_141460863.1">
    <property type="nucleotide sequence ID" value="NZ_CP038141.1"/>
</dbReference>
<reference evidence="6 7" key="1">
    <citation type="submission" date="2019-03" db="EMBL/GenBank/DDBJ databases">
        <title>The complete genome sequence of Swingsia samuiensis NBRC107927(T).</title>
        <authorList>
            <person name="Chua K.-O."/>
            <person name="Chan K.-G."/>
            <person name="See-Too W.-S."/>
        </authorList>
    </citation>
    <scope>NUCLEOTIDE SEQUENCE [LARGE SCALE GENOMIC DNA]</scope>
    <source>
        <strain evidence="6 7">AH83</strain>
    </source>
</reference>
<dbReference type="CDD" id="cd03220">
    <property type="entry name" value="ABC_KpsT_Wzt"/>
    <property type="match status" value="1"/>
</dbReference>
<dbReference type="KEGG" id="ssam:E3D00_06045"/>
<evidence type="ECO:0000313" key="6">
    <source>
        <dbReference type="EMBL" id="QDH17174.1"/>
    </source>
</evidence>
<evidence type="ECO:0000256" key="4">
    <source>
        <dbReference type="ARBA" id="ARBA00022840"/>
    </source>
</evidence>
<dbReference type="SUPFAM" id="SSF52540">
    <property type="entry name" value="P-loop containing nucleoside triphosphate hydrolases"/>
    <property type="match status" value="1"/>
</dbReference>
<evidence type="ECO:0000256" key="1">
    <source>
        <dbReference type="ARBA" id="ARBA00005417"/>
    </source>
</evidence>
<dbReference type="GO" id="GO:0005524">
    <property type="term" value="F:ATP binding"/>
    <property type="evidence" value="ECO:0007669"/>
    <property type="project" value="UniProtKB-KW"/>
</dbReference>
<dbReference type="InterPro" id="IPR015860">
    <property type="entry name" value="ABC_transpr_TagH-like"/>
</dbReference>
<accession>A0A4Y6UJE0</accession>
<dbReference type="PROSITE" id="PS50893">
    <property type="entry name" value="ABC_TRANSPORTER_2"/>
    <property type="match status" value="1"/>
</dbReference>
<feature type="domain" description="ABC transporter" evidence="5">
    <location>
        <begin position="45"/>
        <end position="259"/>
    </location>
</feature>
<dbReference type="Proteomes" id="UP000316313">
    <property type="component" value="Chromosome"/>
</dbReference>
<dbReference type="GO" id="GO:0016020">
    <property type="term" value="C:membrane"/>
    <property type="evidence" value="ECO:0007669"/>
    <property type="project" value="InterPro"/>
</dbReference>
<comment type="similarity">
    <text evidence="1">Belongs to the ABC transporter superfamily.</text>
</comment>
<gene>
    <name evidence="6" type="ORF">E3D00_06045</name>
</gene>
<dbReference type="PANTHER" id="PTHR46743">
    <property type="entry name" value="TEICHOIC ACIDS EXPORT ATP-BINDING PROTEIN TAGH"/>
    <property type="match status" value="1"/>
</dbReference>
<keyword evidence="4 6" id="KW-0067">ATP-binding</keyword>
<dbReference type="AlphaFoldDB" id="A0A4Y6UJE0"/>
<name>A0A4Y6UJE0_9PROT</name>
<dbReference type="InterPro" id="IPR003439">
    <property type="entry name" value="ABC_transporter-like_ATP-bd"/>
</dbReference>
<dbReference type="InterPro" id="IPR003593">
    <property type="entry name" value="AAA+_ATPase"/>
</dbReference>
<evidence type="ECO:0000256" key="3">
    <source>
        <dbReference type="ARBA" id="ARBA00022741"/>
    </source>
</evidence>
<keyword evidence="3" id="KW-0547">Nucleotide-binding</keyword>
<keyword evidence="7" id="KW-1185">Reference proteome</keyword>
<dbReference type="Pfam" id="PF00005">
    <property type="entry name" value="ABC_tran"/>
    <property type="match status" value="1"/>
</dbReference>
<keyword evidence="2" id="KW-0813">Transport</keyword>
<dbReference type="OrthoDB" id="9778870at2"/>
<dbReference type="InterPro" id="IPR050683">
    <property type="entry name" value="Bact_Polysacc_Export_ATP-bd"/>
</dbReference>
<sequence>MTLVHLEDVYLSFPVFHGASRSLKKTLFSRAKNAVVAPSKVGGNMTVADSSSGLVLVEALSGVTFDIHKGERVGLVGHNGAGKSTLLRVLGGIYETGRGVAQIEGDCHALIDPQSGMNPELTGRENLYLFAYRLGLPKEKIPVLEKEVEEFAELGPFFDLPLRLYSSGMGIRLGFALATIPRPQILLMDEWFMAGDQRFQDKARQRLEGMVGSADILVITSHTLSILREWCTRILWMEAGKIRMDGKVDDVLDAYEASLG</sequence>
<protein>
    <submittedName>
        <fullName evidence="6">ABC transporter ATP-binding protein</fullName>
    </submittedName>
</protein>
<dbReference type="GO" id="GO:0016887">
    <property type="term" value="F:ATP hydrolysis activity"/>
    <property type="evidence" value="ECO:0007669"/>
    <property type="project" value="InterPro"/>
</dbReference>
<dbReference type="EMBL" id="CP038141">
    <property type="protein sequence ID" value="QDH17174.1"/>
    <property type="molecule type" value="Genomic_DNA"/>
</dbReference>
<evidence type="ECO:0000256" key="2">
    <source>
        <dbReference type="ARBA" id="ARBA00022448"/>
    </source>
</evidence>
<organism evidence="6 7">
    <name type="scientific">Swingsia samuiensis</name>
    <dbReference type="NCBI Taxonomy" id="1293412"/>
    <lineage>
        <taxon>Bacteria</taxon>
        <taxon>Pseudomonadati</taxon>
        <taxon>Pseudomonadota</taxon>
        <taxon>Alphaproteobacteria</taxon>
        <taxon>Acetobacterales</taxon>
        <taxon>Acetobacteraceae</taxon>
        <taxon>Swingsia</taxon>
    </lineage>
</organism>
<dbReference type="PANTHER" id="PTHR46743:SF2">
    <property type="entry name" value="TEICHOIC ACIDS EXPORT ATP-BINDING PROTEIN TAGH"/>
    <property type="match status" value="1"/>
</dbReference>
<dbReference type="InterPro" id="IPR027417">
    <property type="entry name" value="P-loop_NTPase"/>
</dbReference>
<evidence type="ECO:0000259" key="5">
    <source>
        <dbReference type="PROSITE" id="PS50893"/>
    </source>
</evidence>